<dbReference type="AlphaFoldDB" id="A0A315Z7L2"/>
<dbReference type="OrthoDB" id="1100079at2"/>
<dbReference type="Gene3D" id="1.25.40.390">
    <property type="match status" value="1"/>
</dbReference>
<evidence type="ECO:0000256" key="3">
    <source>
        <dbReference type="ARBA" id="ARBA00022729"/>
    </source>
</evidence>
<dbReference type="Proteomes" id="UP000245535">
    <property type="component" value="Unassembled WGS sequence"/>
</dbReference>
<dbReference type="Pfam" id="PF14322">
    <property type="entry name" value="SusD-like_3"/>
    <property type="match status" value="1"/>
</dbReference>
<keyword evidence="9" id="KW-1185">Reference proteome</keyword>
<feature type="domain" description="SusD-like N-terminal" evidence="7">
    <location>
        <begin position="84"/>
        <end position="216"/>
    </location>
</feature>
<dbReference type="SUPFAM" id="SSF48452">
    <property type="entry name" value="TPR-like"/>
    <property type="match status" value="1"/>
</dbReference>
<dbReference type="InterPro" id="IPR011990">
    <property type="entry name" value="TPR-like_helical_dom_sf"/>
</dbReference>
<keyword evidence="3" id="KW-0732">Signal</keyword>
<gene>
    <name evidence="8" type="ORF">BC781_104218</name>
</gene>
<comment type="caution">
    <text evidence="8">The sequence shown here is derived from an EMBL/GenBank/DDBJ whole genome shotgun (WGS) entry which is preliminary data.</text>
</comment>
<dbReference type="PROSITE" id="PS51257">
    <property type="entry name" value="PROKAR_LIPOPROTEIN"/>
    <property type="match status" value="1"/>
</dbReference>
<accession>A0A315Z7L2</accession>
<protein>
    <submittedName>
        <fullName evidence="8">Putative outer membrane starch-binding protein</fullName>
    </submittedName>
</protein>
<dbReference type="RefSeq" id="WP_109619856.1">
    <property type="nucleotide sequence ID" value="NZ_QGDO01000004.1"/>
</dbReference>
<dbReference type="EMBL" id="QGDO01000004">
    <property type="protein sequence ID" value="PWJ40952.1"/>
    <property type="molecule type" value="Genomic_DNA"/>
</dbReference>
<feature type="domain" description="RagB/SusD" evidence="6">
    <location>
        <begin position="344"/>
        <end position="485"/>
    </location>
</feature>
<evidence type="ECO:0000256" key="2">
    <source>
        <dbReference type="ARBA" id="ARBA00006275"/>
    </source>
</evidence>
<dbReference type="Pfam" id="PF07980">
    <property type="entry name" value="SusD_RagB"/>
    <property type="match status" value="1"/>
</dbReference>
<comment type="similarity">
    <text evidence="2">Belongs to the SusD family.</text>
</comment>
<evidence type="ECO:0000256" key="5">
    <source>
        <dbReference type="ARBA" id="ARBA00023237"/>
    </source>
</evidence>
<comment type="subcellular location">
    <subcellularLocation>
        <location evidence="1">Cell outer membrane</location>
    </subcellularLocation>
</comment>
<reference evidence="8 9" key="1">
    <citation type="submission" date="2018-03" db="EMBL/GenBank/DDBJ databases">
        <title>Genomic Encyclopedia of Archaeal and Bacterial Type Strains, Phase II (KMG-II): from individual species to whole genera.</title>
        <authorList>
            <person name="Goeker M."/>
        </authorList>
    </citation>
    <scope>NUCLEOTIDE SEQUENCE [LARGE SCALE GENOMIC DNA]</scope>
    <source>
        <strain evidence="8 9">DSM 28229</strain>
    </source>
</reference>
<dbReference type="CDD" id="cd08977">
    <property type="entry name" value="SusD"/>
    <property type="match status" value="1"/>
</dbReference>
<keyword evidence="4" id="KW-0472">Membrane</keyword>
<evidence type="ECO:0000259" key="7">
    <source>
        <dbReference type="Pfam" id="PF14322"/>
    </source>
</evidence>
<evidence type="ECO:0000313" key="9">
    <source>
        <dbReference type="Proteomes" id="UP000245535"/>
    </source>
</evidence>
<organism evidence="8 9">
    <name type="scientific">Sediminitomix flava</name>
    <dbReference type="NCBI Taxonomy" id="379075"/>
    <lineage>
        <taxon>Bacteria</taxon>
        <taxon>Pseudomonadati</taxon>
        <taxon>Bacteroidota</taxon>
        <taxon>Cytophagia</taxon>
        <taxon>Cytophagales</taxon>
        <taxon>Flammeovirgaceae</taxon>
        <taxon>Sediminitomix</taxon>
    </lineage>
</organism>
<dbReference type="GO" id="GO:0009279">
    <property type="term" value="C:cell outer membrane"/>
    <property type="evidence" value="ECO:0007669"/>
    <property type="project" value="UniProtKB-SubCell"/>
</dbReference>
<name>A0A315Z7L2_SEDFL</name>
<proteinExistence type="inferred from homology"/>
<dbReference type="InterPro" id="IPR012944">
    <property type="entry name" value="SusD_RagB_dom"/>
</dbReference>
<evidence type="ECO:0000256" key="1">
    <source>
        <dbReference type="ARBA" id="ARBA00004442"/>
    </source>
</evidence>
<sequence>MKINRLLLVFLTLFSLSSCEKFLEEDPSRAGGVLPEDTFLAFDKAYAALVGNYDMLSHYYFDGLSSVICADIIGDDVLINSEGNYNWFVPTYQLNVLPNYNDAYNPWRRGYVVINNANNLIAYAGGIPDATDEQKEFLTGQGYALRAYTYLRLVQMYAPAYSAGDATSNPGLILRTQPTDSDSPDLPRSTVEETYELILEDLDEAEKLLPYDNYKGFLDKRGVHALKARTHLILGDWENASKYAEMAINGAGGDDEQIELMTINEWLGGFSHQTSEAIFVLDYQLADNNTYLTIPSFYFPVYGYSSVRANDKFVEMFNDNDDRKWVLTNELTWDDGTPIDPDNYCIMKFVHDTQVGNAKSNKIRASEMYLIWAEAEAELGNYNKAQDLVSKIIRRANSLAPLPSETGADLVQLILDERRRELFGEGFRWFDIKRRQERFTRTGDHWVKFDFGPNDTDYYRLTYPIPQYEIDANKALTEDDQNRGY</sequence>
<evidence type="ECO:0000256" key="4">
    <source>
        <dbReference type="ARBA" id="ARBA00023136"/>
    </source>
</evidence>
<keyword evidence="5" id="KW-0998">Cell outer membrane</keyword>
<evidence type="ECO:0000313" key="8">
    <source>
        <dbReference type="EMBL" id="PWJ40952.1"/>
    </source>
</evidence>
<dbReference type="InterPro" id="IPR033985">
    <property type="entry name" value="SusD-like_N"/>
</dbReference>
<evidence type="ECO:0000259" key="6">
    <source>
        <dbReference type="Pfam" id="PF07980"/>
    </source>
</evidence>